<evidence type="ECO:0000313" key="3">
    <source>
        <dbReference type="Proteomes" id="UP001222932"/>
    </source>
</evidence>
<evidence type="ECO:0000313" key="2">
    <source>
        <dbReference type="EMBL" id="GMK56572.1"/>
    </source>
</evidence>
<organism evidence="2 3">
    <name type="scientific">Cutaneotrichosporon spelunceum</name>
    <dbReference type="NCBI Taxonomy" id="1672016"/>
    <lineage>
        <taxon>Eukaryota</taxon>
        <taxon>Fungi</taxon>
        <taxon>Dikarya</taxon>
        <taxon>Basidiomycota</taxon>
        <taxon>Agaricomycotina</taxon>
        <taxon>Tremellomycetes</taxon>
        <taxon>Trichosporonales</taxon>
        <taxon>Trichosporonaceae</taxon>
        <taxon>Cutaneotrichosporon</taxon>
    </lineage>
</organism>
<evidence type="ECO:0000256" key="1">
    <source>
        <dbReference type="SAM" id="MobiDB-lite"/>
    </source>
</evidence>
<dbReference type="Proteomes" id="UP001222932">
    <property type="component" value="Unassembled WGS sequence"/>
</dbReference>
<comment type="caution">
    <text evidence="2">The sequence shown here is derived from an EMBL/GenBank/DDBJ whole genome shotgun (WGS) entry which is preliminary data.</text>
</comment>
<keyword evidence="3" id="KW-1185">Reference proteome</keyword>
<proteinExistence type="predicted"/>
<reference evidence="2" key="1">
    <citation type="journal article" date="2023" name="BMC Genomics">
        <title>Chromosome-level genome assemblies of Cutaneotrichosporon spp. (Trichosporonales, Basidiomycota) reveal imbalanced evolution between nucleotide sequences and chromosome synteny.</title>
        <authorList>
            <person name="Kobayashi Y."/>
            <person name="Kayamori A."/>
            <person name="Aoki K."/>
            <person name="Shiwa Y."/>
            <person name="Matsutani M."/>
            <person name="Fujita N."/>
            <person name="Sugita T."/>
            <person name="Iwasaki W."/>
            <person name="Tanaka N."/>
            <person name="Takashima M."/>
        </authorList>
    </citation>
    <scope>NUCLEOTIDE SEQUENCE</scope>
    <source>
        <strain evidence="2">HIS016</strain>
    </source>
</reference>
<dbReference type="EMBL" id="BTCM01000003">
    <property type="protein sequence ID" value="GMK56572.1"/>
    <property type="molecule type" value="Genomic_DNA"/>
</dbReference>
<name>A0AAD3YC43_9TREE</name>
<dbReference type="AlphaFoldDB" id="A0AAD3YC43"/>
<gene>
    <name evidence="2" type="ORF">CspeluHIS016_0304120</name>
</gene>
<sequence>MVICHIISSTIRAATDAHSDWKHGLPPRRGRSLIYKPVYKLTIVIERKVNPRPPTVAYVRSLPDPSFSDDPSESRIIADVEDDAKEVKDVDDMPPPYPGTSTGMPPRYIA</sequence>
<feature type="region of interest" description="Disordered" evidence="1">
    <location>
        <begin position="80"/>
        <end position="110"/>
    </location>
</feature>
<reference evidence="2" key="2">
    <citation type="submission" date="2023-06" db="EMBL/GenBank/DDBJ databases">
        <authorList>
            <person name="Kobayashi Y."/>
            <person name="Kayamori A."/>
            <person name="Aoki K."/>
            <person name="Shiwa Y."/>
            <person name="Fujita N."/>
            <person name="Sugita T."/>
            <person name="Iwasaki W."/>
            <person name="Tanaka N."/>
            <person name="Takashima M."/>
        </authorList>
    </citation>
    <scope>NUCLEOTIDE SEQUENCE</scope>
    <source>
        <strain evidence="2">HIS016</strain>
    </source>
</reference>
<accession>A0AAD3YC43</accession>
<protein>
    <submittedName>
        <fullName evidence="2">Uncharacterized protein</fullName>
    </submittedName>
</protein>